<comment type="caution">
    <text evidence="1">The sequence shown here is derived from an EMBL/GenBank/DDBJ whole genome shotgun (WGS) entry which is preliminary data.</text>
</comment>
<dbReference type="AlphaFoldDB" id="A0A8X6L847"/>
<dbReference type="Proteomes" id="UP000887116">
    <property type="component" value="Unassembled WGS sequence"/>
</dbReference>
<dbReference type="OrthoDB" id="10017160at2759"/>
<sequence length="144" mass="16911">MKWPPLFFSSTNENVGRFREIVCVDRRIAIDDFATQLGISHDSVHSLLQNDLKMNKIVFVCTWFQKMLSPEQKEMRVNMSRDLIDMADEDDILLKKILTSDETWYFLNNPHTKHQSREKLLGFSISGFRVYITQIPGSRVWSRA</sequence>
<name>A0A8X6L847_TRICU</name>
<keyword evidence="2" id="KW-1185">Reference proteome</keyword>
<dbReference type="EMBL" id="BMAO01034948">
    <property type="protein sequence ID" value="GFR00010.1"/>
    <property type="molecule type" value="Genomic_DNA"/>
</dbReference>
<protein>
    <submittedName>
        <fullName evidence="1">Mariner Mos1 transposase</fullName>
    </submittedName>
</protein>
<dbReference type="InterPro" id="IPR036397">
    <property type="entry name" value="RNaseH_sf"/>
</dbReference>
<reference evidence="1" key="1">
    <citation type="submission" date="2020-07" db="EMBL/GenBank/DDBJ databases">
        <title>Multicomponent nature underlies the extraordinary mechanical properties of spider dragline silk.</title>
        <authorList>
            <person name="Kono N."/>
            <person name="Nakamura H."/>
            <person name="Mori M."/>
            <person name="Yoshida Y."/>
            <person name="Ohtoshi R."/>
            <person name="Malay A.D."/>
            <person name="Moran D.A.P."/>
            <person name="Tomita M."/>
            <person name="Numata K."/>
            <person name="Arakawa K."/>
        </authorList>
    </citation>
    <scope>NUCLEOTIDE SEQUENCE</scope>
</reference>
<dbReference type="Gene3D" id="3.30.420.10">
    <property type="entry name" value="Ribonuclease H-like superfamily/Ribonuclease H"/>
    <property type="match status" value="1"/>
</dbReference>
<evidence type="ECO:0000313" key="1">
    <source>
        <dbReference type="EMBL" id="GFR00010.1"/>
    </source>
</evidence>
<dbReference type="PANTHER" id="PTHR46060:SF1">
    <property type="entry name" value="MARINER MOS1 TRANSPOSASE-LIKE PROTEIN"/>
    <property type="match status" value="1"/>
</dbReference>
<dbReference type="PANTHER" id="PTHR46060">
    <property type="entry name" value="MARINER MOS1 TRANSPOSASE-LIKE PROTEIN"/>
    <property type="match status" value="1"/>
</dbReference>
<accession>A0A8X6L847</accession>
<proteinExistence type="predicted"/>
<dbReference type="GO" id="GO:0003676">
    <property type="term" value="F:nucleic acid binding"/>
    <property type="evidence" value="ECO:0007669"/>
    <property type="project" value="InterPro"/>
</dbReference>
<organism evidence="1 2">
    <name type="scientific">Trichonephila clavata</name>
    <name type="common">Joro spider</name>
    <name type="synonym">Nephila clavata</name>
    <dbReference type="NCBI Taxonomy" id="2740835"/>
    <lineage>
        <taxon>Eukaryota</taxon>
        <taxon>Metazoa</taxon>
        <taxon>Ecdysozoa</taxon>
        <taxon>Arthropoda</taxon>
        <taxon>Chelicerata</taxon>
        <taxon>Arachnida</taxon>
        <taxon>Araneae</taxon>
        <taxon>Araneomorphae</taxon>
        <taxon>Entelegynae</taxon>
        <taxon>Araneoidea</taxon>
        <taxon>Nephilidae</taxon>
        <taxon>Trichonephila</taxon>
    </lineage>
</organism>
<dbReference type="InterPro" id="IPR052709">
    <property type="entry name" value="Transposase-MT_Hybrid"/>
</dbReference>
<gene>
    <name evidence="1" type="primary">marinerT_144</name>
    <name evidence="1" type="ORF">TNCT_41301</name>
</gene>
<evidence type="ECO:0000313" key="2">
    <source>
        <dbReference type="Proteomes" id="UP000887116"/>
    </source>
</evidence>